<dbReference type="InterPro" id="IPR016161">
    <property type="entry name" value="Ald_DH/histidinol_DH"/>
</dbReference>
<accession>A0AAJ0BTL9</accession>
<evidence type="ECO:0000256" key="2">
    <source>
        <dbReference type="ARBA" id="ARBA00023002"/>
    </source>
</evidence>
<dbReference type="Gene3D" id="3.40.309.10">
    <property type="entry name" value="Aldehyde Dehydrogenase, Chain A, domain 2"/>
    <property type="match status" value="1"/>
</dbReference>
<dbReference type="GO" id="GO:0004029">
    <property type="term" value="F:aldehyde dehydrogenase (NAD+) activity"/>
    <property type="evidence" value="ECO:0007669"/>
    <property type="project" value="UniProtKB-EC"/>
</dbReference>
<dbReference type="InterPro" id="IPR015590">
    <property type="entry name" value="Aldehyde_DH_dom"/>
</dbReference>
<keyword evidence="9" id="KW-1185">Reference proteome</keyword>
<name>A0AAJ0BTL9_9PEZI</name>
<dbReference type="FunFam" id="3.40.605.10:FF:000001">
    <property type="entry name" value="Aldehyde dehydrogenase 1"/>
    <property type="match status" value="1"/>
</dbReference>
<evidence type="ECO:0000313" key="9">
    <source>
        <dbReference type="Proteomes" id="UP001244011"/>
    </source>
</evidence>
<evidence type="ECO:0000256" key="5">
    <source>
        <dbReference type="PROSITE-ProRule" id="PRU10007"/>
    </source>
</evidence>
<proteinExistence type="inferred from homology"/>
<protein>
    <recommendedName>
        <fullName evidence="3">aldehyde dehydrogenase (NAD(+))</fullName>
        <ecNumber evidence="3">1.2.1.3</ecNumber>
    </recommendedName>
</protein>
<reference evidence="8" key="1">
    <citation type="submission" date="2023-06" db="EMBL/GenBank/DDBJ databases">
        <title>Genome-scale phylogeny and comparative genomics of the fungal order Sordariales.</title>
        <authorList>
            <consortium name="Lawrence Berkeley National Laboratory"/>
            <person name="Hensen N."/>
            <person name="Bonometti L."/>
            <person name="Westerberg I."/>
            <person name="Brannstrom I.O."/>
            <person name="Guillou S."/>
            <person name="Cros-Aarteil S."/>
            <person name="Calhoun S."/>
            <person name="Haridas S."/>
            <person name="Kuo A."/>
            <person name="Mondo S."/>
            <person name="Pangilinan J."/>
            <person name="Riley R."/>
            <person name="Labutti K."/>
            <person name="Andreopoulos B."/>
            <person name="Lipzen A."/>
            <person name="Chen C."/>
            <person name="Yanf M."/>
            <person name="Daum C."/>
            <person name="Ng V."/>
            <person name="Clum A."/>
            <person name="Steindorff A."/>
            <person name="Ohm R."/>
            <person name="Martin F."/>
            <person name="Silar P."/>
            <person name="Natvig D."/>
            <person name="Lalanne C."/>
            <person name="Gautier V."/>
            <person name="Ament-Velasquez S.L."/>
            <person name="Kruys A."/>
            <person name="Hutchinson M.I."/>
            <person name="Powell A.J."/>
            <person name="Barry K."/>
            <person name="Miller A.N."/>
            <person name="Grigoriev I.V."/>
            <person name="Debuchy R."/>
            <person name="Gladieux P."/>
            <person name="Thoren M.H."/>
            <person name="Johannesson H."/>
        </authorList>
    </citation>
    <scope>NUCLEOTIDE SEQUENCE</scope>
    <source>
        <strain evidence="8">8032-3</strain>
    </source>
</reference>
<gene>
    <name evidence="8" type="ORF">QBC33DRAFT_564405</name>
</gene>
<dbReference type="InterPro" id="IPR016163">
    <property type="entry name" value="Ald_DH_C"/>
</dbReference>
<dbReference type="FunFam" id="3.40.309.10:FF:000012">
    <property type="entry name" value="Betaine aldehyde dehydrogenase"/>
    <property type="match status" value="1"/>
</dbReference>
<sequence length="492" mass="52461">MPTTLPPNSPFYRFSTSIETRCFINNTFVETADKFPIYNPSTEELSAQVSQAGVNEVDAAVDAAEKAFPAWSELSADARGACLRRLAELMVESVDELAYLEAISMGKVAAHYPGEVRWAAALLQYFAGLATELHGETSLSTAGMLNLTLRQPYGVCGAIIPWNGPLAAFAMKVGPALAAGNTLVLKPSEKSPLTALCVAKLIPKAGFPPGVLSILPGFGAVTGAAIASHMRIRKLAFTGSTRTGRIVKQLAAKSNLKHVTLELGGKSPCIVFEDADLAAAAEAAALSIAGNSGQLCYASSRVYVQASIADRFVEAYTAAFRKAMGKVGDALDPDTTHAPQADAAQFQSVMGFIEAARTQGLEPIAGGRRVGERGYFIEPTVFLDPGEGSQINREEIFGPVAVVNTFETEEEALQRANDTEYGLYSSIFTNDLKRVLRFAKGLEAGMVGVNCTSPTAPFDMPFGGFKQSGEGREFSFKSLDSWTETKTVMMKM</sequence>
<organism evidence="8 9">
    <name type="scientific">Phialemonium atrogriseum</name>
    <dbReference type="NCBI Taxonomy" id="1093897"/>
    <lineage>
        <taxon>Eukaryota</taxon>
        <taxon>Fungi</taxon>
        <taxon>Dikarya</taxon>
        <taxon>Ascomycota</taxon>
        <taxon>Pezizomycotina</taxon>
        <taxon>Sordariomycetes</taxon>
        <taxon>Sordariomycetidae</taxon>
        <taxon>Cephalothecales</taxon>
        <taxon>Cephalothecaceae</taxon>
        <taxon>Phialemonium</taxon>
    </lineage>
</organism>
<dbReference type="PANTHER" id="PTHR11699">
    <property type="entry name" value="ALDEHYDE DEHYDROGENASE-RELATED"/>
    <property type="match status" value="1"/>
</dbReference>
<dbReference type="InterPro" id="IPR016162">
    <property type="entry name" value="Ald_DH_N"/>
</dbReference>
<dbReference type="GeneID" id="85313562"/>
<feature type="active site" evidence="5">
    <location>
        <position position="262"/>
    </location>
</feature>
<dbReference type="Proteomes" id="UP001244011">
    <property type="component" value="Unassembled WGS sequence"/>
</dbReference>
<dbReference type="InterPro" id="IPR029510">
    <property type="entry name" value="Ald_DH_CS_GLU"/>
</dbReference>
<dbReference type="RefSeq" id="XP_060278024.1">
    <property type="nucleotide sequence ID" value="XM_060430375.1"/>
</dbReference>
<dbReference type="EMBL" id="MU839050">
    <property type="protein sequence ID" value="KAK1761811.1"/>
    <property type="molecule type" value="Genomic_DNA"/>
</dbReference>
<feature type="domain" description="Aldehyde dehydrogenase" evidence="7">
    <location>
        <begin position="30"/>
        <end position="488"/>
    </location>
</feature>
<comment type="catalytic activity">
    <reaction evidence="4">
        <text>an aldehyde + NAD(+) + H2O = a carboxylate + NADH + 2 H(+)</text>
        <dbReference type="Rhea" id="RHEA:16185"/>
        <dbReference type="ChEBI" id="CHEBI:15377"/>
        <dbReference type="ChEBI" id="CHEBI:15378"/>
        <dbReference type="ChEBI" id="CHEBI:17478"/>
        <dbReference type="ChEBI" id="CHEBI:29067"/>
        <dbReference type="ChEBI" id="CHEBI:57540"/>
        <dbReference type="ChEBI" id="CHEBI:57945"/>
        <dbReference type="EC" id="1.2.1.3"/>
    </reaction>
</comment>
<comment type="similarity">
    <text evidence="1 6">Belongs to the aldehyde dehydrogenase family.</text>
</comment>
<dbReference type="SUPFAM" id="SSF53720">
    <property type="entry name" value="ALDH-like"/>
    <property type="match status" value="1"/>
</dbReference>
<comment type="caution">
    <text evidence="8">The sequence shown here is derived from an EMBL/GenBank/DDBJ whole genome shotgun (WGS) entry which is preliminary data.</text>
</comment>
<evidence type="ECO:0000313" key="8">
    <source>
        <dbReference type="EMBL" id="KAK1761811.1"/>
    </source>
</evidence>
<dbReference type="Pfam" id="PF00171">
    <property type="entry name" value="Aldedh"/>
    <property type="match status" value="1"/>
</dbReference>
<evidence type="ECO:0000256" key="1">
    <source>
        <dbReference type="ARBA" id="ARBA00009986"/>
    </source>
</evidence>
<keyword evidence="2 6" id="KW-0560">Oxidoreductase</keyword>
<dbReference type="AlphaFoldDB" id="A0AAJ0BTL9"/>
<evidence type="ECO:0000256" key="4">
    <source>
        <dbReference type="ARBA" id="ARBA00049194"/>
    </source>
</evidence>
<evidence type="ECO:0000256" key="6">
    <source>
        <dbReference type="RuleBase" id="RU003345"/>
    </source>
</evidence>
<evidence type="ECO:0000259" key="7">
    <source>
        <dbReference type="Pfam" id="PF00171"/>
    </source>
</evidence>
<evidence type="ECO:0000256" key="3">
    <source>
        <dbReference type="ARBA" id="ARBA00024226"/>
    </source>
</evidence>
<dbReference type="PROSITE" id="PS00687">
    <property type="entry name" value="ALDEHYDE_DEHYDR_GLU"/>
    <property type="match status" value="1"/>
</dbReference>
<dbReference type="Gene3D" id="3.40.605.10">
    <property type="entry name" value="Aldehyde Dehydrogenase, Chain A, domain 1"/>
    <property type="match status" value="1"/>
</dbReference>
<dbReference type="EC" id="1.2.1.3" evidence="3"/>